<evidence type="ECO:0000313" key="4">
    <source>
        <dbReference type="Proteomes" id="UP000615446"/>
    </source>
</evidence>
<evidence type="ECO:0000256" key="1">
    <source>
        <dbReference type="SAM" id="Coils"/>
    </source>
</evidence>
<dbReference type="AlphaFoldDB" id="A0A8H3LRV6"/>
<feature type="compositionally biased region" description="Polar residues" evidence="2">
    <location>
        <begin position="708"/>
        <end position="720"/>
    </location>
</feature>
<proteinExistence type="predicted"/>
<dbReference type="Proteomes" id="UP000615446">
    <property type="component" value="Unassembled WGS sequence"/>
</dbReference>
<name>A0A8H3LRV6_9GLOM</name>
<accession>A0A8H3LRV6</accession>
<protein>
    <recommendedName>
        <fullName evidence="5">CCHC-type domain-containing protein</fullName>
    </recommendedName>
</protein>
<evidence type="ECO:0000256" key="2">
    <source>
        <dbReference type="SAM" id="MobiDB-lite"/>
    </source>
</evidence>
<dbReference type="OrthoDB" id="2334632at2759"/>
<organism evidence="3 4">
    <name type="scientific">Rhizophagus clarus</name>
    <dbReference type="NCBI Taxonomy" id="94130"/>
    <lineage>
        <taxon>Eukaryota</taxon>
        <taxon>Fungi</taxon>
        <taxon>Fungi incertae sedis</taxon>
        <taxon>Mucoromycota</taxon>
        <taxon>Glomeromycotina</taxon>
        <taxon>Glomeromycetes</taxon>
        <taxon>Glomerales</taxon>
        <taxon>Glomeraceae</taxon>
        <taxon>Rhizophagus</taxon>
    </lineage>
</organism>
<feature type="compositionally biased region" description="Polar residues" evidence="2">
    <location>
        <begin position="185"/>
        <end position="197"/>
    </location>
</feature>
<keyword evidence="1" id="KW-0175">Coiled coil</keyword>
<feature type="region of interest" description="Disordered" evidence="2">
    <location>
        <begin position="91"/>
        <end position="213"/>
    </location>
</feature>
<dbReference type="EMBL" id="BLAL01000197">
    <property type="protein sequence ID" value="GES91060.1"/>
    <property type="molecule type" value="Genomic_DNA"/>
</dbReference>
<feature type="compositionally biased region" description="Low complexity" evidence="2">
    <location>
        <begin position="173"/>
        <end position="184"/>
    </location>
</feature>
<feature type="compositionally biased region" description="Acidic residues" evidence="2">
    <location>
        <begin position="94"/>
        <end position="103"/>
    </location>
</feature>
<feature type="compositionally biased region" description="Polar residues" evidence="2">
    <location>
        <begin position="157"/>
        <end position="172"/>
    </location>
</feature>
<feature type="region of interest" description="Disordered" evidence="2">
    <location>
        <begin position="704"/>
        <end position="732"/>
    </location>
</feature>
<gene>
    <name evidence="3" type="ORF">RCL2_001789400</name>
</gene>
<reference evidence="3" key="1">
    <citation type="submission" date="2019-10" db="EMBL/GenBank/DDBJ databases">
        <title>Conservation and host-specific expression of non-tandemly repeated heterogenous ribosome RNA gene in arbuscular mycorrhizal fungi.</title>
        <authorList>
            <person name="Maeda T."/>
            <person name="Kobayashi Y."/>
            <person name="Nakagawa T."/>
            <person name="Ezawa T."/>
            <person name="Yamaguchi K."/>
            <person name="Bino T."/>
            <person name="Nishimoto Y."/>
            <person name="Shigenobu S."/>
            <person name="Kawaguchi M."/>
        </authorList>
    </citation>
    <scope>NUCLEOTIDE SEQUENCE</scope>
    <source>
        <strain evidence="3">HR1</strain>
    </source>
</reference>
<comment type="caution">
    <text evidence="3">The sequence shown here is derived from an EMBL/GenBank/DDBJ whole genome shotgun (WGS) entry which is preliminary data.</text>
</comment>
<sequence>MSNLLGDISPGNILATHRCFPSDNNFYTYAAVYRKFTNIANILFDEFHYILIRYSTGTLRSTTKSEIINATTKNKKSDNYTSITDESIAKDTYSIEEEGENSDDTIKPNRQNKRNKTKEDNSKDVNMQETSHPISSEQDVPDVSVNETLQILHKETSNSSQSSQHTLNDSIHSPNNNTTSSPTNEGQSHDQGNSQDSMNKETQDQHNINTNKDTIMLDTNDEFTTYGGQHNYAVFTFLKSFKSYENDPEGVINLIRTCFHANDSFIGVSSRPVIIGQIPLLILRFNNKTYADALHNTFNDKLKVTFYKFDEETVNLQIANYLENIDKKTIKLVDIEANFPTETIITVFKNAYGPIEKVQEIFKRPFIKTQSTFNNNASNQRQQRQRSNNSKPTKKQLLITFKNQSSVDNIFGNNIWYKTIDHINIRILPANQTSEEYIKRTECSYKITGIPLNATSQDLKPILTKIGASSCSFTTPPHRQSFKIAYAYIPKSKFINNYTKFNVFNTTIYVFPSTHNKSCTICGNPSHEYQTCDKKSDNNPAQSRPFKKSLINRNSNNKISLNSDITKKFKHLLTGNFTTFNNEQPLKHKLQPIMKPHIQPHIPSQLQRPMNTDNWDTPLMELQSEINTLKASLKDAHAKISTLSQENKDLKNQITKLQTDILNNHKVTISIKEQNSRVEMKQDHILEQINNLFVQLGVTEEDNRSDINDMSDNASQSTYEYSDDTHMTYSLQ</sequence>
<feature type="coiled-coil region" evidence="1">
    <location>
        <begin position="619"/>
        <end position="660"/>
    </location>
</feature>
<evidence type="ECO:0008006" key="5">
    <source>
        <dbReference type="Google" id="ProtNLM"/>
    </source>
</evidence>
<feature type="compositionally biased region" description="Polar residues" evidence="2">
    <location>
        <begin position="124"/>
        <end position="138"/>
    </location>
</feature>
<feature type="compositionally biased region" description="Low complexity" evidence="2">
    <location>
        <begin position="374"/>
        <end position="390"/>
    </location>
</feature>
<evidence type="ECO:0000313" key="3">
    <source>
        <dbReference type="EMBL" id="GES91060.1"/>
    </source>
</evidence>
<feature type="region of interest" description="Disordered" evidence="2">
    <location>
        <begin position="373"/>
        <end position="394"/>
    </location>
</feature>